<evidence type="ECO:0000256" key="9">
    <source>
        <dbReference type="ARBA" id="ARBA00023136"/>
    </source>
</evidence>
<gene>
    <name evidence="13" type="ORF">EQG49_07660</name>
</gene>
<feature type="domain" description="Cation/H+ exchanger transmembrane" evidence="12">
    <location>
        <begin position="13"/>
        <end position="378"/>
    </location>
</feature>
<dbReference type="RefSeq" id="WP_133363421.1">
    <property type="nucleotide sequence ID" value="NZ_CP037940.1"/>
</dbReference>
<keyword evidence="5 11" id="KW-0812">Transmembrane</keyword>
<dbReference type="Gene3D" id="1.20.1530.20">
    <property type="match status" value="1"/>
</dbReference>
<dbReference type="Proteomes" id="UP000292886">
    <property type="component" value="Chromosome"/>
</dbReference>
<dbReference type="GO" id="GO:0015297">
    <property type="term" value="F:antiporter activity"/>
    <property type="evidence" value="ECO:0007669"/>
    <property type="project" value="UniProtKB-KW"/>
</dbReference>
<dbReference type="AlphaFoldDB" id="A0A4P6YU94"/>
<feature type="transmembrane region" description="Helical" evidence="11">
    <location>
        <begin position="85"/>
        <end position="108"/>
    </location>
</feature>
<evidence type="ECO:0000256" key="11">
    <source>
        <dbReference type="SAM" id="Phobius"/>
    </source>
</evidence>
<dbReference type="InterPro" id="IPR038770">
    <property type="entry name" value="Na+/solute_symporter_sf"/>
</dbReference>
<keyword evidence="14" id="KW-1185">Reference proteome</keyword>
<comment type="subcellular location">
    <subcellularLocation>
        <location evidence="1">Membrane</location>
        <topology evidence="1">Multi-pass membrane protein</topology>
    </subcellularLocation>
</comment>
<reference evidence="14" key="1">
    <citation type="submission" date="2019-03" db="EMBL/GenBank/DDBJ databases">
        <title>Weissella sp. 26KH-42 Genome sequencing.</title>
        <authorList>
            <person name="Heo J."/>
            <person name="Kim S.-J."/>
            <person name="Kim J.-S."/>
            <person name="Hong S.-B."/>
            <person name="Kwon S.-W."/>
        </authorList>
    </citation>
    <scope>NUCLEOTIDE SEQUENCE [LARGE SCALE GENOMIC DNA]</scope>
    <source>
        <strain evidence="14">26KH-42</strain>
    </source>
</reference>
<dbReference type="PANTHER" id="PTHR43562">
    <property type="entry name" value="NAPA-TYPE SODIUM/HYDROGEN ANTIPORTER"/>
    <property type="match status" value="1"/>
</dbReference>
<organism evidence="13 14">
    <name type="scientific">Periweissella cryptocerci</name>
    <dbReference type="NCBI Taxonomy" id="2506420"/>
    <lineage>
        <taxon>Bacteria</taxon>
        <taxon>Bacillati</taxon>
        <taxon>Bacillota</taxon>
        <taxon>Bacilli</taxon>
        <taxon>Lactobacillales</taxon>
        <taxon>Lactobacillaceae</taxon>
        <taxon>Periweissella</taxon>
    </lineage>
</organism>
<evidence type="ECO:0000256" key="1">
    <source>
        <dbReference type="ARBA" id="ARBA00004141"/>
    </source>
</evidence>
<evidence type="ECO:0000313" key="14">
    <source>
        <dbReference type="Proteomes" id="UP000292886"/>
    </source>
</evidence>
<evidence type="ECO:0000256" key="10">
    <source>
        <dbReference type="ARBA" id="ARBA00023201"/>
    </source>
</evidence>
<feature type="transmembrane region" description="Helical" evidence="11">
    <location>
        <begin position="221"/>
        <end position="249"/>
    </location>
</feature>
<evidence type="ECO:0000256" key="6">
    <source>
        <dbReference type="ARBA" id="ARBA00022989"/>
    </source>
</evidence>
<dbReference type="InterPro" id="IPR006153">
    <property type="entry name" value="Cation/H_exchanger_TM"/>
</dbReference>
<evidence type="ECO:0000259" key="12">
    <source>
        <dbReference type="Pfam" id="PF00999"/>
    </source>
</evidence>
<keyword evidence="4" id="KW-0050">Antiport</keyword>
<keyword evidence="8" id="KW-0406">Ion transport</keyword>
<accession>A0A4P6YU94</accession>
<evidence type="ECO:0000256" key="7">
    <source>
        <dbReference type="ARBA" id="ARBA00023053"/>
    </source>
</evidence>
<dbReference type="GO" id="GO:0016020">
    <property type="term" value="C:membrane"/>
    <property type="evidence" value="ECO:0007669"/>
    <property type="project" value="UniProtKB-SubCell"/>
</dbReference>
<keyword evidence="3" id="KW-0813">Transport</keyword>
<feature type="transmembrane region" description="Helical" evidence="11">
    <location>
        <begin position="114"/>
        <end position="133"/>
    </location>
</feature>
<proteinExistence type="inferred from homology"/>
<feature type="transmembrane region" description="Helical" evidence="11">
    <location>
        <begin position="181"/>
        <end position="200"/>
    </location>
</feature>
<keyword evidence="9 11" id="KW-0472">Membrane</keyword>
<protein>
    <submittedName>
        <fullName evidence="13">Cation:proton antiporter</fullName>
    </submittedName>
</protein>
<dbReference type="Pfam" id="PF00999">
    <property type="entry name" value="Na_H_Exchanger"/>
    <property type="match status" value="1"/>
</dbReference>
<evidence type="ECO:0000256" key="3">
    <source>
        <dbReference type="ARBA" id="ARBA00022448"/>
    </source>
</evidence>
<feature type="transmembrane region" description="Helical" evidence="11">
    <location>
        <begin position="269"/>
        <end position="288"/>
    </location>
</feature>
<evidence type="ECO:0000256" key="5">
    <source>
        <dbReference type="ARBA" id="ARBA00022692"/>
    </source>
</evidence>
<keyword evidence="6 11" id="KW-1133">Transmembrane helix</keyword>
<feature type="transmembrane region" description="Helical" evidence="11">
    <location>
        <begin position="145"/>
        <end position="169"/>
    </location>
</feature>
<dbReference type="OrthoDB" id="9793589at2"/>
<evidence type="ECO:0000256" key="8">
    <source>
        <dbReference type="ARBA" id="ARBA00023065"/>
    </source>
</evidence>
<dbReference type="GO" id="GO:0006814">
    <property type="term" value="P:sodium ion transport"/>
    <property type="evidence" value="ECO:0007669"/>
    <property type="project" value="UniProtKB-KW"/>
</dbReference>
<feature type="transmembrane region" description="Helical" evidence="11">
    <location>
        <begin position="6"/>
        <end position="21"/>
    </location>
</feature>
<dbReference type="PANTHER" id="PTHR43562:SF3">
    <property type="entry name" value="SODIUM ION_PROTON EXCHANGER (EUROFUNG)"/>
    <property type="match status" value="1"/>
</dbReference>
<evidence type="ECO:0000256" key="2">
    <source>
        <dbReference type="ARBA" id="ARBA00005551"/>
    </source>
</evidence>
<keyword evidence="7" id="KW-0915">Sodium</keyword>
<comment type="similarity">
    <text evidence="2">Belongs to the monovalent cation:proton antiporter 2 (CPA2) transporter (TC 2.A.37) family.</text>
</comment>
<keyword evidence="10" id="KW-0739">Sodium transport</keyword>
<sequence length="381" mass="40231">MEPLLYFAIILLGTLVAGSLFKRFGLPAVVGELLVGILLGHGILNIIPDNNEIIHFTSELGVILLMFIAGLESDLGLLRKYLKSALAVAVIGLVAPLIAFTIAGLAFGYTSVEAIFFGVLFAATSVSITVEVLQEYRKLDSNEGATILGAAVADDILAVLILSVFVAIFGSNAAGNGGQLALGWMLLLQLVFLVVIALFAKFLIGPILDLAKKLPMNSSEAIVGVALALFFAWLADLVGMSGVLGAFFVGVMIAQTPHEAKIIPHVSSLGYTFFIPVFFASVGLVMDFHGVIAKLPFLIIFTILAVLTKLYGGRLGAQLTGFDKKSGILIGTGMIARGEMALVVASIGQQANIVSNEIYSDLVIVIILTTLIAPIMLKKQL</sequence>
<feature type="transmembrane region" description="Helical" evidence="11">
    <location>
        <begin position="28"/>
        <end position="47"/>
    </location>
</feature>
<evidence type="ECO:0000256" key="4">
    <source>
        <dbReference type="ARBA" id="ARBA00022449"/>
    </source>
</evidence>
<feature type="transmembrane region" description="Helical" evidence="11">
    <location>
        <begin position="53"/>
        <end position="73"/>
    </location>
</feature>
<dbReference type="EMBL" id="CP037940">
    <property type="protein sequence ID" value="QBO36344.1"/>
    <property type="molecule type" value="Genomic_DNA"/>
</dbReference>
<dbReference type="GO" id="GO:1902600">
    <property type="term" value="P:proton transmembrane transport"/>
    <property type="evidence" value="ECO:0007669"/>
    <property type="project" value="InterPro"/>
</dbReference>
<evidence type="ECO:0000313" key="13">
    <source>
        <dbReference type="EMBL" id="QBO36344.1"/>
    </source>
</evidence>
<feature type="transmembrane region" description="Helical" evidence="11">
    <location>
        <begin position="358"/>
        <end position="377"/>
    </location>
</feature>
<feature type="transmembrane region" description="Helical" evidence="11">
    <location>
        <begin position="295"/>
        <end position="312"/>
    </location>
</feature>
<name>A0A4P6YU94_9LACO</name>
<dbReference type="KEGG" id="wei:EQG49_07660"/>